<dbReference type="Proteomes" id="UP001150217">
    <property type="component" value="Unassembled WGS sequence"/>
</dbReference>
<evidence type="ECO:0000313" key="2">
    <source>
        <dbReference type="Proteomes" id="UP001150217"/>
    </source>
</evidence>
<comment type="caution">
    <text evidence="1">The sequence shown here is derived from an EMBL/GenBank/DDBJ whole genome shotgun (WGS) entry which is preliminary data.</text>
</comment>
<name>A0ABQ8UXK5_9AGAR</name>
<proteinExistence type="predicted"/>
<sequence length="101" mass="11562">MTRSVVLVASWDLAPATHLRATWRWLTFTIYQIHRISQSNHLLVNEKALLLKITTDSSASTLVFSRLINSNEILRIQRMEMLLSFIPYGAAELQTVSVFES</sequence>
<reference evidence="1" key="1">
    <citation type="submission" date="2022-08" db="EMBL/GenBank/DDBJ databases">
        <title>A Global Phylogenomic Analysis of the Shiitake Genus Lentinula.</title>
        <authorList>
            <consortium name="DOE Joint Genome Institute"/>
            <person name="Sierra-Patev S."/>
            <person name="Min B."/>
            <person name="Naranjo-Ortiz M."/>
            <person name="Looney B."/>
            <person name="Konkel Z."/>
            <person name="Slot J.C."/>
            <person name="Sakamoto Y."/>
            <person name="Steenwyk J.L."/>
            <person name="Rokas A."/>
            <person name="Carro J."/>
            <person name="Camarero S."/>
            <person name="Ferreira P."/>
            <person name="Molpeceres G."/>
            <person name="Ruiz-Duenas F.J."/>
            <person name="Serrano A."/>
            <person name="Henrissat B."/>
            <person name="Drula E."/>
            <person name="Hughes K.W."/>
            <person name="Mata J.L."/>
            <person name="Ishikawa N.K."/>
            <person name="Vargas-Isla R."/>
            <person name="Ushijima S."/>
            <person name="Smith C.A."/>
            <person name="Ahrendt S."/>
            <person name="Andreopoulos W."/>
            <person name="He G."/>
            <person name="Labutti K."/>
            <person name="Lipzen A."/>
            <person name="Ng V."/>
            <person name="Riley R."/>
            <person name="Sandor L."/>
            <person name="Barry K."/>
            <person name="Martinez A.T."/>
            <person name="Xiao Y."/>
            <person name="Gibbons J.G."/>
            <person name="Terashima K."/>
            <person name="Grigoriev I.V."/>
            <person name="Hibbett D.S."/>
        </authorList>
    </citation>
    <scope>NUCLEOTIDE SEQUENCE</scope>
    <source>
        <strain evidence="1">RHP3577 ss4</strain>
    </source>
</reference>
<protein>
    <submittedName>
        <fullName evidence="1">Uncharacterized protein</fullName>
    </submittedName>
</protein>
<dbReference type="EMBL" id="JANVFT010000191">
    <property type="protein sequence ID" value="KAJ4463236.1"/>
    <property type="molecule type" value="Genomic_DNA"/>
</dbReference>
<accession>A0ABQ8UXK5</accession>
<organism evidence="1 2">
    <name type="scientific">Lentinula lateritia</name>
    <dbReference type="NCBI Taxonomy" id="40482"/>
    <lineage>
        <taxon>Eukaryota</taxon>
        <taxon>Fungi</taxon>
        <taxon>Dikarya</taxon>
        <taxon>Basidiomycota</taxon>
        <taxon>Agaricomycotina</taxon>
        <taxon>Agaricomycetes</taxon>
        <taxon>Agaricomycetidae</taxon>
        <taxon>Agaricales</taxon>
        <taxon>Marasmiineae</taxon>
        <taxon>Omphalotaceae</taxon>
        <taxon>Lentinula</taxon>
    </lineage>
</organism>
<keyword evidence="2" id="KW-1185">Reference proteome</keyword>
<gene>
    <name evidence="1" type="ORF">C8R41DRAFT_927636</name>
</gene>
<evidence type="ECO:0000313" key="1">
    <source>
        <dbReference type="EMBL" id="KAJ4463236.1"/>
    </source>
</evidence>